<reference evidence="1 2" key="1">
    <citation type="submission" date="2014-11" db="EMBL/GenBank/DDBJ databases">
        <title>Tamlana sedimentorum sp. nov., isolated from shallow sand sediments of the Sea of Japan.</title>
        <authorList>
            <person name="Romanenko L.A."/>
        </authorList>
    </citation>
    <scope>NUCLEOTIDE SEQUENCE [LARGE SCALE GENOMIC DNA]</scope>
    <source>
        <strain evidence="1 2">JCM 19808</strain>
    </source>
</reference>
<gene>
    <name evidence="1" type="ORF">PW52_05615</name>
</gene>
<evidence type="ECO:0000313" key="1">
    <source>
        <dbReference type="EMBL" id="KJD36095.1"/>
    </source>
</evidence>
<protein>
    <recommendedName>
        <fullName evidence="3">3D domain-containing protein</fullName>
    </recommendedName>
</protein>
<dbReference type="PROSITE" id="PS51257">
    <property type="entry name" value="PROKAR_LIPOPROTEIN"/>
    <property type="match status" value="1"/>
</dbReference>
<evidence type="ECO:0000313" key="2">
    <source>
        <dbReference type="Proteomes" id="UP000032578"/>
    </source>
</evidence>
<dbReference type="EMBL" id="JTDW01000004">
    <property type="protein sequence ID" value="KJD36095.1"/>
    <property type="molecule type" value="Genomic_DNA"/>
</dbReference>
<proteinExistence type="predicted"/>
<accession>A0A0D7WAA8</accession>
<comment type="caution">
    <text evidence="1">The sequence shown here is derived from an EMBL/GenBank/DDBJ whole genome shotgun (WGS) entry which is preliminary data.</text>
</comment>
<sequence>MKKLCFILLIALFSCEDHKTKTSTFEDGFSWNSALVTATAYNSLKYQTSSNPNITAFGDSLKPGLKYIAVSRDLLNRGLKHNTPVKIEGLTGVYFVKDKMHSRWRNRIDIYMGINVDSALQWGKKRVCIDYGIPKMQD</sequence>
<dbReference type="RefSeq" id="WP_044631954.1">
    <property type="nucleotide sequence ID" value="NZ_JTDW01000004.1"/>
</dbReference>
<dbReference type="CDD" id="cd22784">
    <property type="entry name" value="DPBB_MltA_YuiC-like"/>
    <property type="match status" value="1"/>
</dbReference>
<name>A0A0D7WAA8_9FLAO</name>
<dbReference type="PATRIC" id="fig|1435349.4.peg.2078"/>
<dbReference type="Proteomes" id="UP000032578">
    <property type="component" value="Unassembled WGS sequence"/>
</dbReference>
<keyword evidence="2" id="KW-1185">Reference proteome</keyword>
<dbReference type="OrthoDB" id="5624888at2"/>
<dbReference type="AlphaFoldDB" id="A0A0D7WAA8"/>
<dbReference type="STRING" id="1435349.PW52_05615"/>
<evidence type="ECO:0008006" key="3">
    <source>
        <dbReference type="Google" id="ProtNLM"/>
    </source>
</evidence>
<organism evidence="1 2">
    <name type="scientific">Neotamlana sedimentorum</name>
    <dbReference type="NCBI Taxonomy" id="1435349"/>
    <lineage>
        <taxon>Bacteria</taxon>
        <taxon>Pseudomonadati</taxon>
        <taxon>Bacteroidota</taxon>
        <taxon>Flavobacteriia</taxon>
        <taxon>Flavobacteriales</taxon>
        <taxon>Flavobacteriaceae</taxon>
        <taxon>Neotamlana</taxon>
    </lineage>
</organism>